<dbReference type="InterPro" id="IPR003593">
    <property type="entry name" value="AAA+_ATPase"/>
</dbReference>
<comment type="similarity">
    <text evidence="1">Belongs to the ABC transporter superfamily.</text>
</comment>
<evidence type="ECO:0000256" key="2">
    <source>
        <dbReference type="ARBA" id="ARBA00022448"/>
    </source>
</evidence>
<dbReference type="FunFam" id="3.40.50.300:FF:000134">
    <property type="entry name" value="Iron-enterobactin ABC transporter ATP-binding protein"/>
    <property type="match status" value="1"/>
</dbReference>
<keyword evidence="4 6" id="KW-0067">ATP-binding</keyword>
<keyword evidence="7" id="KW-1185">Reference proteome</keyword>
<dbReference type="InterPro" id="IPR003439">
    <property type="entry name" value="ABC_transporter-like_ATP-bd"/>
</dbReference>
<keyword evidence="3" id="KW-0547">Nucleotide-binding</keyword>
<name>A0A4S1CMS7_9BACT</name>
<evidence type="ECO:0000256" key="4">
    <source>
        <dbReference type="ARBA" id="ARBA00022840"/>
    </source>
</evidence>
<dbReference type="EMBL" id="SRSC01000001">
    <property type="protein sequence ID" value="TGU75138.1"/>
    <property type="molecule type" value="Genomic_DNA"/>
</dbReference>
<dbReference type="Pfam" id="PF00005">
    <property type="entry name" value="ABC_tran"/>
    <property type="match status" value="1"/>
</dbReference>
<dbReference type="CDD" id="cd03235">
    <property type="entry name" value="ABC_Metallic_Cations"/>
    <property type="match status" value="1"/>
</dbReference>
<comment type="caution">
    <text evidence="6">The sequence shown here is derived from an EMBL/GenBank/DDBJ whole genome shotgun (WGS) entry which is preliminary data.</text>
</comment>
<dbReference type="GO" id="GO:0005524">
    <property type="term" value="F:ATP binding"/>
    <property type="evidence" value="ECO:0007669"/>
    <property type="project" value="UniProtKB-KW"/>
</dbReference>
<proteinExistence type="inferred from homology"/>
<dbReference type="SUPFAM" id="SSF52540">
    <property type="entry name" value="P-loop containing nucleoside triphosphate hydrolases"/>
    <property type="match status" value="1"/>
</dbReference>
<dbReference type="Proteomes" id="UP000306416">
    <property type="component" value="Unassembled WGS sequence"/>
</dbReference>
<gene>
    <name evidence="6" type="ORF">E4633_06705</name>
</gene>
<dbReference type="GO" id="GO:0016887">
    <property type="term" value="F:ATP hydrolysis activity"/>
    <property type="evidence" value="ECO:0007669"/>
    <property type="project" value="InterPro"/>
</dbReference>
<dbReference type="InterPro" id="IPR050153">
    <property type="entry name" value="Metal_Ion_Import_ABC"/>
</dbReference>
<reference evidence="6 7" key="1">
    <citation type="submission" date="2019-04" db="EMBL/GenBank/DDBJ databases">
        <title>Geobacter oryzae sp. nov., ferric-reducing bacteria isolated from paddy soil.</title>
        <authorList>
            <person name="Xu Z."/>
            <person name="Masuda Y."/>
            <person name="Itoh H."/>
            <person name="Senoo K."/>
        </authorList>
    </citation>
    <scope>NUCLEOTIDE SEQUENCE [LARGE SCALE GENOMIC DNA]</scope>
    <source>
        <strain evidence="6 7">Red111</strain>
    </source>
</reference>
<sequence>MTDKALTVQNLCAGYHGTEVLQDVSFTVNPGDYVGICGPNGSGKSTMIKIILGLLAPTSGAISVLGKPLGGFHDWRRIGYLPQGLQFFNPHFPATVDEVIRLGRLSAKKFPRRFTKDDTRAVEQTMEWMGISHIRGKMIGELSGGLRQRVLLARALVNDPALLVMDEPTTALDPETRESFYKLIFEMNREKKVTVLLVTHDTATIGKYASHLLYLDKKVIFYGSFDDFCNSTEMTGFFGEHGQHLVCHRH</sequence>
<evidence type="ECO:0000256" key="3">
    <source>
        <dbReference type="ARBA" id="ARBA00022741"/>
    </source>
</evidence>
<evidence type="ECO:0000259" key="5">
    <source>
        <dbReference type="PROSITE" id="PS50893"/>
    </source>
</evidence>
<dbReference type="Gene3D" id="3.40.50.300">
    <property type="entry name" value="P-loop containing nucleotide triphosphate hydrolases"/>
    <property type="match status" value="1"/>
</dbReference>
<dbReference type="RefSeq" id="WP_135869445.1">
    <property type="nucleotide sequence ID" value="NZ_SRSC01000001.1"/>
</dbReference>
<evidence type="ECO:0000256" key="1">
    <source>
        <dbReference type="ARBA" id="ARBA00005417"/>
    </source>
</evidence>
<dbReference type="PANTHER" id="PTHR42734">
    <property type="entry name" value="METAL TRANSPORT SYSTEM ATP-BINDING PROTEIN TM_0124-RELATED"/>
    <property type="match status" value="1"/>
</dbReference>
<evidence type="ECO:0000313" key="7">
    <source>
        <dbReference type="Proteomes" id="UP000306416"/>
    </source>
</evidence>
<dbReference type="AlphaFoldDB" id="A0A4S1CMS7"/>
<evidence type="ECO:0000313" key="6">
    <source>
        <dbReference type="EMBL" id="TGU75138.1"/>
    </source>
</evidence>
<organism evidence="6 7">
    <name type="scientific">Geomonas terrae</name>
    <dbReference type="NCBI Taxonomy" id="2562681"/>
    <lineage>
        <taxon>Bacteria</taxon>
        <taxon>Pseudomonadati</taxon>
        <taxon>Thermodesulfobacteriota</taxon>
        <taxon>Desulfuromonadia</taxon>
        <taxon>Geobacterales</taxon>
        <taxon>Geobacteraceae</taxon>
        <taxon>Geomonas</taxon>
    </lineage>
</organism>
<accession>A0A4S1CMS7</accession>
<dbReference type="PANTHER" id="PTHR42734:SF17">
    <property type="entry name" value="METAL TRANSPORT SYSTEM ATP-BINDING PROTEIN TM_0124-RELATED"/>
    <property type="match status" value="1"/>
</dbReference>
<dbReference type="InterPro" id="IPR027417">
    <property type="entry name" value="P-loop_NTPase"/>
</dbReference>
<protein>
    <submittedName>
        <fullName evidence="6">Metal ABC transporter ATP-binding protein</fullName>
    </submittedName>
</protein>
<feature type="domain" description="ABC transporter" evidence="5">
    <location>
        <begin position="6"/>
        <end position="242"/>
    </location>
</feature>
<dbReference type="PROSITE" id="PS50893">
    <property type="entry name" value="ABC_TRANSPORTER_2"/>
    <property type="match status" value="1"/>
</dbReference>
<dbReference type="SMART" id="SM00382">
    <property type="entry name" value="AAA"/>
    <property type="match status" value="1"/>
</dbReference>
<keyword evidence="2" id="KW-0813">Transport</keyword>